<accession>A0ABW7G0L9</accession>
<feature type="chain" id="PRO_5046283633" evidence="1">
    <location>
        <begin position="29"/>
        <end position="298"/>
    </location>
</feature>
<gene>
    <name evidence="2" type="ORF">ACG00X_01465</name>
</gene>
<name>A0ABW7G0L9_9BURK</name>
<proteinExistence type="predicted"/>
<evidence type="ECO:0000256" key="1">
    <source>
        <dbReference type="SAM" id="SignalP"/>
    </source>
</evidence>
<keyword evidence="1" id="KW-0732">Signal</keyword>
<protein>
    <submittedName>
        <fullName evidence="2">TorF family putative porin</fullName>
    </submittedName>
</protein>
<keyword evidence="3" id="KW-1185">Reference proteome</keyword>
<organism evidence="2 3">
    <name type="scientific">Pelomonas nitida</name>
    <dbReference type="NCBI Taxonomy" id="3299027"/>
    <lineage>
        <taxon>Bacteria</taxon>
        <taxon>Pseudomonadati</taxon>
        <taxon>Pseudomonadota</taxon>
        <taxon>Betaproteobacteria</taxon>
        <taxon>Burkholderiales</taxon>
        <taxon>Sphaerotilaceae</taxon>
        <taxon>Roseateles</taxon>
    </lineage>
</organism>
<reference evidence="2 3" key="1">
    <citation type="submission" date="2024-09" db="EMBL/GenBank/DDBJ databases">
        <title>Novel species of the genus Pelomonas and Roseateles isolated from streams.</title>
        <authorList>
            <person name="Lu H."/>
        </authorList>
    </citation>
    <scope>NUCLEOTIDE SEQUENCE [LARGE SCALE GENOMIC DNA]</scope>
    <source>
        <strain evidence="2 3">BYS96W</strain>
    </source>
</reference>
<dbReference type="RefSeq" id="WP_394486150.1">
    <property type="nucleotide sequence ID" value="NZ_JBIGIA010000001.1"/>
</dbReference>
<comment type="caution">
    <text evidence="2">The sequence shown here is derived from an EMBL/GenBank/DDBJ whole genome shotgun (WGS) entry which is preliminary data.</text>
</comment>
<evidence type="ECO:0000313" key="3">
    <source>
        <dbReference type="Proteomes" id="UP001606305"/>
    </source>
</evidence>
<dbReference type="Pfam" id="PF09694">
    <property type="entry name" value="Gcw_chp"/>
    <property type="match status" value="1"/>
</dbReference>
<dbReference type="EMBL" id="JBIGIA010000001">
    <property type="protein sequence ID" value="MFG6455489.1"/>
    <property type="molecule type" value="Genomic_DNA"/>
</dbReference>
<feature type="signal peptide" evidence="1">
    <location>
        <begin position="1"/>
        <end position="28"/>
    </location>
</feature>
<evidence type="ECO:0000313" key="2">
    <source>
        <dbReference type="EMBL" id="MFG6455489.1"/>
    </source>
</evidence>
<dbReference type="Proteomes" id="UP001606305">
    <property type="component" value="Unassembled WGS sequence"/>
</dbReference>
<dbReference type="InterPro" id="IPR010239">
    <property type="entry name" value="CHP02001"/>
</dbReference>
<sequence length="298" mass="32366">MSNAPRDLKAAWLVACAALTLLPHAVQAAGDDVASYAVETEIKLVSDQRTRGVSDSMRGPGVQMSVQLAHESGVIALAQLASVSKKYYTNSDGYNLLLATGYRFGDPEAWHFGVGVAAEFFPGAKFDAPYAFDMATGTPTDFRNTNYNTRYLVLEAGWGAIEGRVLSVLSDAYRGANTGGVCAQMLAFMADPTQALQCYARGEHGVRGSVLLDLGYKVTVAPRTQLTFHAGYQRVKHFSEANFADYAVGITHKAWGVQWTAEWMKANTRVRELYQALDGDHVKAADKQTVVLSAAYKF</sequence>